<proteinExistence type="predicted"/>
<gene>
    <name evidence="2" type="ORF">MSPICULIGERA_LOCUS478</name>
</gene>
<protein>
    <submittedName>
        <fullName evidence="2">Uncharacterized protein</fullName>
    </submittedName>
</protein>
<comment type="caution">
    <text evidence="2">The sequence shown here is derived from an EMBL/GenBank/DDBJ whole genome shotgun (WGS) entry which is preliminary data.</text>
</comment>
<evidence type="ECO:0000256" key="1">
    <source>
        <dbReference type="SAM" id="MobiDB-lite"/>
    </source>
</evidence>
<evidence type="ECO:0000313" key="3">
    <source>
        <dbReference type="Proteomes" id="UP001177023"/>
    </source>
</evidence>
<keyword evidence="3" id="KW-1185">Reference proteome</keyword>
<evidence type="ECO:0000313" key="2">
    <source>
        <dbReference type="EMBL" id="CAJ0557720.1"/>
    </source>
</evidence>
<name>A0AA36C3I2_9BILA</name>
<dbReference type="EMBL" id="CATQJA010000078">
    <property type="protein sequence ID" value="CAJ0557720.1"/>
    <property type="molecule type" value="Genomic_DNA"/>
</dbReference>
<feature type="non-terminal residue" evidence="2">
    <location>
        <position position="1"/>
    </location>
</feature>
<dbReference type="AlphaFoldDB" id="A0AA36C3I2"/>
<dbReference type="Proteomes" id="UP001177023">
    <property type="component" value="Unassembled WGS sequence"/>
</dbReference>
<organism evidence="2 3">
    <name type="scientific">Mesorhabditis spiculigera</name>
    <dbReference type="NCBI Taxonomy" id="96644"/>
    <lineage>
        <taxon>Eukaryota</taxon>
        <taxon>Metazoa</taxon>
        <taxon>Ecdysozoa</taxon>
        <taxon>Nematoda</taxon>
        <taxon>Chromadorea</taxon>
        <taxon>Rhabditida</taxon>
        <taxon>Rhabditina</taxon>
        <taxon>Rhabditomorpha</taxon>
        <taxon>Rhabditoidea</taxon>
        <taxon>Rhabditidae</taxon>
        <taxon>Mesorhabditinae</taxon>
        <taxon>Mesorhabditis</taxon>
    </lineage>
</organism>
<reference evidence="2" key="1">
    <citation type="submission" date="2023-06" db="EMBL/GenBank/DDBJ databases">
        <authorList>
            <person name="Delattre M."/>
        </authorList>
    </citation>
    <scope>NUCLEOTIDE SEQUENCE</scope>
    <source>
        <strain evidence="2">AF72</strain>
    </source>
</reference>
<feature type="region of interest" description="Disordered" evidence="1">
    <location>
        <begin position="50"/>
        <end position="72"/>
    </location>
</feature>
<sequence length="182" mass="20208">MLGAIRDYYNKCSILSHDGAVDPKVMQPLINAFWDEIMTTKSEEWEALTKTTSPVEQKADILRSPPTPQRPQTLPEALVQALSQTTGLQSTPMETPTTTTTALTTPAHSSLELDGMASTSTVEEIVKSVLSLHKNSLANMRTTARHTMFSAVEHDFRFSDFSCHFSLSGQEIWMSSLWVAIF</sequence>
<accession>A0AA36C3I2</accession>